<dbReference type="Proteomes" id="UP000695562">
    <property type="component" value="Unassembled WGS sequence"/>
</dbReference>
<sequence>MIFKYLSLLLIVTIFAHSCSGALNQQEYTAFMTIANKIGYDVSVETVDTLCVSTPGRKFVLLCSNFGNEQRITTLLLQPGATLQTFQASEFPFPKLNTIRANSMNFGNNFIVEIYTYAPLLKTFECSYCFIDQILSNSYSSDPNIYFYYYPLYSNMSGTHSMTNILGFNGFSNENSKDDCNFVTEKTQKRTISNSDLTLYTASFPDLQYYTSIETIKIIPNKNFPSGPIENIQNLTQTAQIHFLNNLLPTTLSLVFPETFETFEQNIYSPNSMRPKEKIWKLFSDKIDWSFERKMDMSKTRLEILEIKNGNFSLADGSGEFPISVFNTTALTNLVITNSNLKQVNFDNLTKIYSVDLTSNQITMEVPEVTLYSDDASAWTTFYPYYNVTRNGIGQVAMVLDKNQFYGSIPSWFCNVMISFKSNNFSGELPPCFACYLKDPVVRTRISKNKFSNFNDSMTAADYPPCTTIAINNFYISDGFSSFGFKGKYFVHIIGQDFGVSSTIKGTFSSLPTKEYVLTALKHNEWYMIQIPDDAALESIKTSESLNITFVTPGISIILNTTKMFDNIYPFNSTYVQAPFPRNPALPIPTEAPTNPPTTSTTTSSTSSNPTTSSTSNPTSSTSNPTTSSTSSPTTSSTSNPTTSSTSNPTTSGSGTSTGSGSSSGTQPHIPTTGDIPSSASTISPILFIFSVFFVFLF</sequence>
<feature type="chain" id="PRO_5035306213" description="Cell surface glycoprotein" evidence="2">
    <location>
        <begin position="22"/>
        <end position="698"/>
    </location>
</feature>
<evidence type="ECO:0008006" key="5">
    <source>
        <dbReference type="Google" id="ProtNLM"/>
    </source>
</evidence>
<dbReference type="SUPFAM" id="SSF52058">
    <property type="entry name" value="L domain-like"/>
    <property type="match status" value="1"/>
</dbReference>
<accession>A0A8J4PPX3</accession>
<dbReference type="PANTHER" id="PTHR24032:SF17">
    <property type="entry name" value="EGF-LIKE DOMAIN-CONTAINING PROTEIN"/>
    <property type="match status" value="1"/>
</dbReference>
<dbReference type="InterPro" id="IPR053331">
    <property type="entry name" value="EGF-like_comC"/>
</dbReference>
<comment type="caution">
    <text evidence="3">The sequence shown here is derived from an EMBL/GenBank/DDBJ whole genome shotgun (WGS) entry which is preliminary data.</text>
</comment>
<dbReference type="AlphaFoldDB" id="A0A8J4PPX3"/>
<dbReference type="PANTHER" id="PTHR24032">
    <property type="entry name" value="EGF-LIKE DOMAIN-CONTAINING PROTEIN-RELATED-RELATED"/>
    <property type="match status" value="1"/>
</dbReference>
<evidence type="ECO:0000313" key="3">
    <source>
        <dbReference type="EMBL" id="KAF2071469.1"/>
    </source>
</evidence>
<evidence type="ECO:0000313" key="4">
    <source>
        <dbReference type="Proteomes" id="UP000695562"/>
    </source>
</evidence>
<feature type="region of interest" description="Disordered" evidence="1">
    <location>
        <begin position="582"/>
        <end position="680"/>
    </location>
</feature>
<feature type="signal peptide" evidence="2">
    <location>
        <begin position="1"/>
        <end position="21"/>
    </location>
</feature>
<gene>
    <name evidence="3" type="ORF">CYY_007222</name>
</gene>
<keyword evidence="4" id="KW-1185">Reference proteome</keyword>
<reference evidence="3" key="1">
    <citation type="submission" date="2020-01" db="EMBL/GenBank/DDBJ databases">
        <title>Development of genomics and gene disruption for Polysphondylium violaceum indicates a role for the polyketide synthase stlB in stalk morphogenesis.</title>
        <authorList>
            <person name="Narita B."/>
            <person name="Kawabe Y."/>
            <person name="Kin K."/>
            <person name="Saito T."/>
            <person name="Gibbs R."/>
            <person name="Kuspa A."/>
            <person name="Muzny D."/>
            <person name="Queller D."/>
            <person name="Richards S."/>
            <person name="Strassman J."/>
            <person name="Sucgang R."/>
            <person name="Worley K."/>
            <person name="Schaap P."/>
        </authorList>
    </citation>
    <scope>NUCLEOTIDE SEQUENCE</scope>
    <source>
        <strain evidence="3">QSvi11</strain>
    </source>
</reference>
<proteinExistence type="predicted"/>
<dbReference type="InterPro" id="IPR032675">
    <property type="entry name" value="LRR_dom_sf"/>
</dbReference>
<dbReference type="Gene3D" id="3.80.10.10">
    <property type="entry name" value="Ribonuclease Inhibitor"/>
    <property type="match status" value="1"/>
</dbReference>
<dbReference type="EMBL" id="AJWJ01000372">
    <property type="protein sequence ID" value="KAF2071469.1"/>
    <property type="molecule type" value="Genomic_DNA"/>
</dbReference>
<feature type="compositionally biased region" description="Low complexity" evidence="1">
    <location>
        <begin position="597"/>
        <end position="666"/>
    </location>
</feature>
<evidence type="ECO:0000256" key="2">
    <source>
        <dbReference type="SAM" id="SignalP"/>
    </source>
</evidence>
<feature type="compositionally biased region" description="Polar residues" evidence="1">
    <location>
        <begin position="667"/>
        <end position="680"/>
    </location>
</feature>
<organism evidence="3 4">
    <name type="scientific">Polysphondylium violaceum</name>
    <dbReference type="NCBI Taxonomy" id="133409"/>
    <lineage>
        <taxon>Eukaryota</taxon>
        <taxon>Amoebozoa</taxon>
        <taxon>Evosea</taxon>
        <taxon>Eumycetozoa</taxon>
        <taxon>Dictyostelia</taxon>
        <taxon>Dictyosteliales</taxon>
        <taxon>Dictyosteliaceae</taxon>
        <taxon>Polysphondylium</taxon>
    </lineage>
</organism>
<name>A0A8J4PPX3_9MYCE</name>
<keyword evidence="2" id="KW-0732">Signal</keyword>
<protein>
    <recommendedName>
        <fullName evidence="5">Cell surface glycoprotein</fullName>
    </recommendedName>
</protein>
<evidence type="ECO:0000256" key="1">
    <source>
        <dbReference type="SAM" id="MobiDB-lite"/>
    </source>
</evidence>